<gene>
    <name evidence="3" type="ORF">MUN80_18110</name>
</gene>
<keyword evidence="4" id="KW-1185">Reference proteome</keyword>
<dbReference type="Proteomes" id="UP000831785">
    <property type="component" value="Chromosome"/>
</dbReference>
<evidence type="ECO:0000256" key="1">
    <source>
        <dbReference type="SAM" id="Phobius"/>
    </source>
</evidence>
<feature type="domain" description="Uncharacterized protein YyaB-like PH" evidence="2">
    <location>
        <begin position="59"/>
        <end position="133"/>
    </location>
</feature>
<protein>
    <submittedName>
        <fullName evidence="3">PH domain-containing protein</fullName>
    </submittedName>
</protein>
<proteinExistence type="predicted"/>
<feature type="transmembrane region" description="Helical" evidence="1">
    <location>
        <begin position="18"/>
        <end position="35"/>
    </location>
</feature>
<name>A0ABY4F4S5_9BACT</name>
<dbReference type="EMBL" id="CP095049">
    <property type="protein sequence ID" value="UOQ51667.1"/>
    <property type="molecule type" value="Genomic_DNA"/>
</dbReference>
<evidence type="ECO:0000313" key="4">
    <source>
        <dbReference type="Proteomes" id="UP000831785"/>
    </source>
</evidence>
<dbReference type="Pfam" id="PF06713">
    <property type="entry name" value="bPH_4"/>
    <property type="match status" value="1"/>
</dbReference>
<organism evidence="3 4">
    <name type="scientific">Hymenobacter cellulosivorans</name>
    <dbReference type="NCBI Taxonomy" id="2932249"/>
    <lineage>
        <taxon>Bacteria</taxon>
        <taxon>Pseudomonadati</taxon>
        <taxon>Bacteroidota</taxon>
        <taxon>Cytophagia</taxon>
        <taxon>Cytophagales</taxon>
        <taxon>Hymenobacteraceae</taxon>
        <taxon>Hymenobacter</taxon>
    </lineage>
</organism>
<accession>A0ABY4F4S5</accession>
<keyword evidence="1" id="KW-0812">Transmembrane</keyword>
<dbReference type="InterPro" id="IPR009589">
    <property type="entry name" value="PH_YyaB-like"/>
</dbReference>
<sequence length="143" mass="15314">MKGSVPGRVYKSGISRGLVLFLTVVLGGVALLMAYEQIWPGLGLVLAAAGFIAHVLVTTRYTIAGDSLRIESGVLYTATLAIGSIRRIAETNSVFSSPAASFDRLEIAYGRYDTVLISPREKADFIAHLQALNPAIEVVYNAK</sequence>
<keyword evidence="1" id="KW-0472">Membrane</keyword>
<feature type="transmembrane region" description="Helical" evidence="1">
    <location>
        <begin position="41"/>
        <end position="63"/>
    </location>
</feature>
<dbReference type="RefSeq" id="WP_244714923.1">
    <property type="nucleotide sequence ID" value="NZ_CP095049.1"/>
</dbReference>
<reference evidence="3 4" key="1">
    <citation type="submission" date="2022-04" db="EMBL/GenBank/DDBJ databases">
        <title>Hymenobacter sp. isolated from the air.</title>
        <authorList>
            <person name="Won M."/>
            <person name="Lee C.-M."/>
            <person name="Woen H.-Y."/>
            <person name="Kwon S.-W."/>
        </authorList>
    </citation>
    <scope>NUCLEOTIDE SEQUENCE [LARGE SCALE GENOMIC DNA]</scope>
    <source>
        <strain evidence="4">5116 S-27</strain>
    </source>
</reference>
<keyword evidence="1" id="KW-1133">Transmembrane helix</keyword>
<evidence type="ECO:0000259" key="2">
    <source>
        <dbReference type="Pfam" id="PF06713"/>
    </source>
</evidence>
<evidence type="ECO:0000313" key="3">
    <source>
        <dbReference type="EMBL" id="UOQ51667.1"/>
    </source>
</evidence>